<reference evidence="1 2" key="2">
    <citation type="journal article" date="2022" name="Mol. Ecol. Resour.">
        <title>The genomes of chicory, endive, great burdock and yacon provide insights into Asteraceae paleo-polyploidization history and plant inulin production.</title>
        <authorList>
            <person name="Fan W."/>
            <person name="Wang S."/>
            <person name="Wang H."/>
            <person name="Wang A."/>
            <person name="Jiang F."/>
            <person name="Liu H."/>
            <person name="Zhao H."/>
            <person name="Xu D."/>
            <person name="Zhang Y."/>
        </authorList>
    </citation>
    <scope>NUCLEOTIDE SEQUENCE [LARGE SCALE GENOMIC DNA]</scope>
    <source>
        <strain evidence="2">cv. Yunnan</strain>
        <tissue evidence="1">Leaves</tissue>
    </source>
</reference>
<proteinExistence type="predicted"/>
<dbReference type="EMBL" id="CM042037">
    <property type="protein sequence ID" value="KAI3741439.1"/>
    <property type="molecule type" value="Genomic_DNA"/>
</dbReference>
<accession>A0ACB9D4D1</accession>
<organism evidence="1 2">
    <name type="scientific">Smallanthus sonchifolius</name>
    <dbReference type="NCBI Taxonomy" id="185202"/>
    <lineage>
        <taxon>Eukaryota</taxon>
        <taxon>Viridiplantae</taxon>
        <taxon>Streptophyta</taxon>
        <taxon>Embryophyta</taxon>
        <taxon>Tracheophyta</taxon>
        <taxon>Spermatophyta</taxon>
        <taxon>Magnoliopsida</taxon>
        <taxon>eudicotyledons</taxon>
        <taxon>Gunneridae</taxon>
        <taxon>Pentapetalae</taxon>
        <taxon>asterids</taxon>
        <taxon>campanulids</taxon>
        <taxon>Asterales</taxon>
        <taxon>Asteraceae</taxon>
        <taxon>Asteroideae</taxon>
        <taxon>Heliantheae alliance</taxon>
        <taxon>Millerieae</taxon>
        <taxon>Smallanthus</taxon>
    </lineage>
</organism>
<keyword evidence="2" id="KW-1185">Reference proteome</keyword>
<reference evidence="2" key="1">
    <citation type="journal article" date="2022" name="Mol. Ecol. Resour.">
        <title>The genomes of chicory, endive, great burdock and yacon provide insights into Asteraceae palaeo-polyploidization history and plant inulin production.</title>
        <authorList>
            <person name="Fan W."/>
            <person name="Wang S."/>
            <person name="Wang H."/>
            <person name="Wang A."/>
            <person name="Jiang F."/>
            <person name="Liu H."/>
            <person name="Zhao H."/>
            <person name="Xu D."/>
            <person name="Zhang Y."/>
        </authorList>
    </citation>
    <scope>NUCLEOTIDE SEQUENCE [LARGE SCALE GENOMIC DNA]</scope>
    <source>
        <strain evidence="2">cv. Yunnan</strain>
    </source>
</reference>
<evidence type="ECO:0000313" key="1">
    <source>
        <dbReference type="EMBL" id="KAI3741439.1"/>
    </source>
</evidence>
<protein>
    <submittedName>
        <fullName evidence="1">Uncharacterized protein</fullName>
    </submittedName>
</protein>
<name>A0ACB9D4D1_9ASTR</name>
<gene>
    <name evidence="1" type="ORF">L1987_59112</name>
</gene>
<evidence type="ECO:0000313" key="2">
    <source>
        <dbReference type="Proteomes" id="UP001056120"/>
    </source>
</evidence>
<comment type="caution">
    <text evidence="1">The sequence shown here is derived from an EMBL/GenBank/DDBJ whole genome shotgun (WGS) entry which is preliminary data.</text>
</comment>
<sequence length="91" mass="10498">MLDSCWWLLHSGGGVVTTIVHHAFSLYPLSKTPRTRFFQKVEPNPTLHQHRIFEIRVILTESFKVCYTQNSSSPVLRIANVKLLVILVRKP</sequence>
<dbReference type="Proteomes" id="UP001056120">
    <property type="component" value="Linkage Group LG20"/>
</dbReference>